<gene>
    <name evidence="2" type="ORF">INT45_008339</name>
</gene>
<name>A0A8H7VIG0_9FUNG</name>
<sequence length="286" mass="32233">MTKNSNFITAKNNHAAFAYNDINRKNEKSNQQGAAIAMGFQERSDTTIESSTFLQNITSEDKCNLSSSLEIAKLFNQRYCYTTCEHGHNRRRSNNDSNKRISQSQPLKNQQRSKKKKFFIANDSDDDSDNDENAVDQCYFDGNCSSSAIAISSNSLKSYSLLKDDEYYYNCNSCCSSSDDDYFDPLPTPTNADIITNTTSTTSFTSTTTTSLLSYIETTTNKEPHLSLMTRFVPDSIESNVNNNNQTVSSISTVNHKSLYPSPLLRRCNTKYYSGLDEWFAARLHG</sequence>
<evidence type="ECO:0000313" key="2">
    <source>
        <dbReference type="EMBL" id="KAG2217688.1"/>
    </source>
</evidence>
<evidence type="ECO:0000256" key="1">
    <source>
        <dbReference type="SAM" id="MobiDB-lite"/>
    </source>
</evidence>
<dbReference type="AlphaFoldDB" id="A0A8H7VIG0"/>
<keyword evidence="3" id="KW-1185">Reference proteome</keyword>
<comment type="caution">
    <text evidence="2">The sequence shown here is derived from an EMBL/GenBank/DDBJ whole genome shotgun (WGS) entry which is preliminary data.</text>
</comment>
<dbReference type="Proteomes" id="UP000646827">
    <property type="component" value="Unassembled WGS sequence"/>
</dbReference>
<protein>
    <submittedName>
        <fullName evidence="2">Uncharacterized protein</fullName>
    </submittedName>
</protein>
<feature type="region of interest" description="Disordered" evidence="1">
    <location>
        <begin position="87"/>
        <end position="115"/>
    </location>
</feature>
<proteinExistence type="predicted"/>
<accession>A0A8H7VIG0</accession>
<evidence type="ECO:0000313" key="3">
    <source>
        <dbReference type="Proteomes" id="UP000646827"/>
    </source>
</evidence>
<reference evidence="2 3" key="1">
    <citation type="submission" date="2020-12" db="EMBL/GenBank/DDBJ databases">
        <title>Metabolic potential, ecology and presence of endohyphal bacteria is reflected in genomic diversity of Mucoromycotina.</title>
        <authorList>
            <person name="Muszewska A."/>
            <person name="Okrasinska A."/>
            <person name="Steczkiewicz K."/>
            <person name="Drgas O."/>
            <person name="Orlowska M."/>
            <person name="Perlinska-Lenart U."/>
            <person name="Aleksandrzak-Piekarczyk T."/>
            <person name="Szatraj K."/>
            <person name="Zielenkiewicz U."/>
            <person name="Pilsyk S."/>
            <person name="Malc E."/>
            <person name="Mieczkowski P."/>
            <person name="Kruszewska J.S."/>
            <person name="Biernat P."/>
            <person name="Pawlowska J."/>
        </authorList>
    </citation>
    <scope>NUCLEOTIDE SEQUENCE [LARGE SCALE GENOMIC DNA]</scope>
    <source>
        <strain evidence="2 3">CBS 142.35</strain>
    </source>
</reference>
<organism evidence="2 3">
    <name type="scientific">Circinella minor</name>
    <dbReference type="NCBI Taxonomy" id="1195481"/>
    <lineage>
        <taxon>Eukaryota</taxon>
        <taxon>Fungi</taxon>
        <taxon>Fungi incertae sedis</taxon>
        <taxon>Mucoromycota</taxon>
        <taxon>Mucoromycotina</taxon>
        <taxon>Mucoromycetes</taxon>
        <taxon>Mucorales</taxon>
        <taxon>Lichtheimiaceae</taxon>
        <taxon>Circinella</taxon>
    </lineage>
</organism>
<dbReference type="EMBL" id="JAEPRB010000280">
    <property type="protein sequence ID" value="KAG2217688.1"/>
    <property type="molecule type" value="Genomic_DNA"/>
</dbReference>
<dbReference type="OrthoDB" id="2291035at2759"/>